<accession>A0A1X1ZVP6</accession>
<gene>
    <name evidence="3" type="ORF">AWC19_27525</name>
</gene>
<evidence type="ECO:0000313" key="3">
    <source>
        <dbReference type="EMBL" id="ORW28189.1"/>
    </source>
</evidence>
<keyword evidence="2" id="KW-0732">Signal</keyword>
<keyword evidence="4" id="KW-1185">Reference proteome</keyword>
<evidence type="ECO:0000256" key="1">
    <source>
        <dbReference type="SAM" id="MobiDB-lite"/>
    </source>
</evidence>
<evidence type="ECO:0000313" key="4">
    <source>
        <dbReference type="Proteomes" id="UP000193529"/>
    </source>
</evidence>
<feature type="signal peptide" evidence="2">
    <location>
        <begin position="1"/>
        <end position="27"/>
    </location>
</feature>
<dbReference type="OrthoDB" id="9896053at2"/>
<comment type="caution">
    <text evidence="3">The sequence shown here is derived from an EMBL/GenBank/DDBJ whole genome shotgun (WGS) entry which is preliminary data.</text>
</comment>
<dbReference type="AlphaFoldDB" id="A0A1X1ZVP6"/>
<feature type="chain" id="PRO_5012304223" description="Secreted protein" evidence="2">
    <location>
        <begin position="28"/>
        <end position="92"/>
    </location>
</feature>
<evidence type="ECO:0008006" key="5">
    <source>
        <dbReference type="Google" id="ProtNLM"/>
    </source>
</evidence>
<proteinExistence type="predicted"/>
<organism evidence="3 4">
    <name type="scientific">Mycobacterium palustre</name>
    <dbReference type="NCBI Taxonomy" id="153971"/>
    <lineage>
        <taxon>Bacteria</taxon>
        <taxon>Bacillati</taxon>
        <taxon>Actinomycetota</taxon>
        <taxon>Actinomycetes</taxon>
        <taxon>Mycobacteriales</taxon>
        <taxon>Mycobacteriaceae</taxon>
        <taxon>Mycobacterium</taxon>
        <taxon>Mycobacterium simiae complex</taxon>
    </lineage>
</organism>
<feature type="region of interest" description="Disordered" evidence="1">
    <location>
        <begin position="61"/>
        <end position="92"/>
    </location>
</feature>
<name>A0A1X1ZVP6_9MYCO</name>
<sequence length="92" mass="9263">MKQLLAAAVLAAAGLGAAVFAAQPAHADPTCTFLGQNYDVTYDCLQYQPWLPYGTGNNPPLGGSAVTPGGNGPTVNGREPGWSGPNCPACSS</sequence>
<dbReference type="Proteomes" id="UP000193529">
    <property type="component" value="Unassembled WGS sequence"/>
</dbReference>
<dbReference type="EMBL" id="LQPJ01000064">
    <property type="protein sequence ID" value="ORW28189.1"/>
    <property type="molecule type" value="Genomic_DNA"/>
</dbReference>
<evidence type="ECO:0000256" key="2">
    <source>
        <dbReference type="SAM" id="SignalP"/>
    </source>
</evidence>
<dbReference type="RefSeq" id="WP_085077032.1">
    <property type="nucleotide sequence ID" value="NZ_JACKRZ010000273.1"/>
</dbReference>
<reference evidence="3 4" key="1">
    <citation type="submission" date="2016-01" db="EMBL/GenBank/DDBJ databases">
        <title>The new phylogeny of the genus Mycobacterium.</title>
        <authorList>
            <person name="Tarcisio F."/>
            <person name="Conor M."/>
            <person name="Antonella G."/>
            <person name="Elisabetta G."/>
            <person name="Giulia F.S."/>
            <person name="Sara T."/>
            <person name="Anna F."/>
            <person name="Clotilde B."/>
            <person name="Roberto B."/>
            <person name="Veronica D.S."/>
            <person name="Fabio R."/>
            <person name="Monica P."/>
            <person name="Olivier J."/>
            <person name="Enrico T."/>
            <person name="Nicola S."/>
        </authorList>
    </citation>
    <scope>NUCLEOTIDE SEQUENCE [LARGE SCALE GENOMIC DNA]</scope>
    <source>
        <strain evidence="3 4">DSM 44572</strain>
    </source>
</reference>
<protein>
    <recommendedName>
        <fullName evidence="5">Secreted protein</fullName>
    </recommendedName>
</protein>
<dbReference type="STRING" id="153971.AWC19_27525"/>